<evidence type="ECO:0000256" key="3">
    <source>
        <dbReference type="ARBA" id="ARBA00022898"/>
    </source>
</evidence>
<comment type="function">
    <text evidence="5">Converts O-phospho-L-seryl-tRNA(Cys) (Sep-tRNA(Cys)) to L-cysteinyl-tRNA(Cys) (Cys-tRNA(Cys)).</text>
</comment>
<keyword evidence="2 5" id="KW-0808">Transferase</keyword>
<gene>
    <name evidence="6" type="ordered locus">Mtc_2256</name>
</gene>
<protein>
    <recommendedName>
        <fullName evidence="5">O-phospho-L-seryl-tRNA:Cys-tRNA synthase</fullName>
        <ecNumber evidence="5">2.5.1.73</ecNumber>
    </recommendedName>
    <alternativeName>
        <fullName evidence="5">Sep-tRNA:Cys-tRNA synthase</fullName>
        <shortName evidence="5">SepCysS</shortName>
    </alternativeName>
</protein>
<comment type="catalytic activity">
    <reaction evidence="5">
        <text>O-phospho-L-seryl-tRNA(Cys) + hydrogen sulfide + H(+) = L-cysteinyl-tRNA(Cys) + phosphate</text>
        <dbReference type="Rhea" id="RHEA:25686"/>
        <dbReference type="Rhea" id="RHEA-COMP:9679"/>
        <dbReference type="Rhea" id="RHEA-COMP:9719"/>
        <dbReference type="ChEBI" id="CHEBI:15378"/>
        <dbReference type="ChEBI" id="CHEBI:29919"/>
        <dbReference type="ChEBI" id="CHEBI:43474"/>
        <dbReference type="ChEBI" id="CHEBI:78517"/>
        <dbReference type="ChEBI" id="CHEBI:78551"/>
        <dbReference type="EC" id="2.5.1.73"/>
    </reaction>
</comment>
<dbReference type="AlphaFoldDB" id="H8IAY1"/>
<dbReference type="STRING" id="1041930.Mtc_2256"/>
<evidence type="ECO:0000256" key="5">
    <source>
        <dbReference type="HAMAP-Rule" id="MF_01675"/>
    </source>
</evidence>
<comment type="similarity">
    <text evidence="5">Belongs to the SepCysS family.</text>
</comment>
<dbReference type="Gene3D" id="3.40.640.10">
    <property type="entry name" value="Type I PLP-dependent aspartate aminotransferase-like (Major domain)"/>
    <property type="match status" value="1"/>
</dbReference>
<keyword evidence="7" id="KW-1185">Reference proteome</keyword>
<evidence type="ECO:0000256" key="2">
    <source>
        <dbReference type="ARBA" id="ARBA00022679"/>
    </source>
</evidence>
<keyword evidence="3 5" id="KW-0663">Pyridoxal phosphate</keyword>
<evidence type="ECO:0000256" key="1">
    <source>
        <dbReference type="ARBA" id="ARBA00001933"/>
    </source>
</evidence>
<name>H8IAY1_METCZ</name>
<reference evidence="6 7" key="1">
    <citation type="journal article" date="2012" name="J. Bacteriol.">
        <title>Complete genome sequence of a thermophilic methanogen, Methanocella conradii HZ254, isolated from Chinese rice field soil.</title>
        <authorList>
            <person name="Lu Z."/>
            <person name="Lu Y."/>
        </authorList>
    </citation>
    <scope>NUCLEOTIDE SEQUENCE [LARGE SCALE GENOMIC DNA]</scope>
    <source>
        <strain evidence="7">DSM 24694 / JCM 17849 / CGMCC 1.5162 / HZ254</strain>
    </source>
</reference>
<dbReference type="InterPro" id="IPR013375">
    <property type="entry name" value="Sep_Cys-tRNA_synth_arc"/>
</dbReference>
<proteinExistence type="inferred from homology"/>
<dbReference type="Gene3D" id="3.90.1150.10">
    <property type="entry name" value="Aspartate Aminotransferase, domain 1"/>
    <property type="match status" value="1"/>
</dbReference>
<dbReference type="Proteomes" id="UP000005233">
    <property type="component" value="Chromosome"/>
</dbReference>
<feature type="binding site" evidence="5">
    <location>
        <begin position="216"/>
        <end position="218"/>
    </location>
    <ligand>
        <name>pyridoxal 5'-phosphate</name>
        <dbReference type="ChEBI" id="CHEBI:597326"/>
    </ligand>
</feature>
<evidence type="ECO:0000313" key="6">
    <source>
        <dbReference type="EMBL" id="AFD00991.1"/>
    </source>
</evidence>
<dbReference type="eggNOG" id="arCOG00091">
    <property type="taxonomic scope" value="Archaea"/>
</dbReference>
<dbReference type="GO" id="GO:0043766">
    <property type="term" value="F:Sep-tRNA:Cys-tRNA synthase activity"/>
    <property type="evidence" value="ECO:0007669"/>
    <property type="project" value="UniProtKB-UniRule"/>
</dbReference>
<dbReference type="InterPro" id="IPR015422">
    <property type="entry name" value="PyrdxlP-dep_Trfase_small"/>
</dbReference>
<dbReference type="EC" id="2.5.1.73" evidence="5"/>
<dbReference type="InterPro" id="IPR008829">
    <property type="entry name" value="SepSecS/SepCysS"/>
</dbReference>
<dbReference type="InterPro" id="IPR015421">
    <property type="entry name" value="PyrdxlP-dep_Trfase_major"/>
</dbReference>
<comment type="subunit">
    <text evidence="5">Homodimer. Interacts with SepRS.</text>
</comment>
<dbReference type="NCBIfam" id="NF006810">
    <property type="entry name" value="PRK09331.1"/>
    <property type="match status" value="1"/>
</dbReference>
<feature type="modified residue" description="N6-(pyridoxal phosphate)lysine" evidence="5">
    <location>
        <position position="219"/>
    </location>
</feature>
<sequence length="383" mass="42641">MSINLSKFGFIKRDTPRDINLDPLQTGGVLTPEARHALQEWGDEYSVCDYCGGALDEIKTPPIYDFVHKALPEFLGCDHVRITNGAREAKFAVMHSICKEGDWVVMDGNAHYSSLVAAQRARLNVKLVEKTPAPEYKITLEKYAQAIEEVKRETGRPPALALLTYPDGNYGNLADVKAISRLVHDNGIPFLVNGAYAIGRMPFNAKELGADFVAGSGHKSMSASGPIGVLGVSEEYAPIVLEKSKTHKTKEIELLGCTARGATIMTMIASFPAVYERARPENWQKEVENARWLSAQLENLGLRQMGDKPHNHDLMFFEAMPLYEISQKTDRYFLYREMKARSIHGIKPGLTKNFKISTFGVGREKLGIVADAFKEIIKKYNAC</sequence>
<dbReference type="HAMAP" id="MF_01675">
    <property type="entry name" value="Sep_Cys_tRNA_synth"/>
    <property type="match status" value="1"/>
</dbReference>
<feature type="binding site" evidence="5">
    <location>
        <begin position="86"/>
        <end position="87"/>
    </location>
    <ligand>
        <name>pyridoxal 5'-phosphate</name>
        <dbReference type="ChEBI" id="CHEBI:597326"/>
    </ligand>
</feature>
<dbReference type="InterPro" id="IPR015424">
    <property type="entry name" value="PyrdxlP-dep_Trfase"/>
</dbReference>
<accession>H8IAY1</accession>
<dbReference type="EMBL" id="CP003243">
    <property type="protein sequence ID" value="AFD00991.1"/>
    <property type="molecule type" value="Genomic_DNA"/>
</dbReference>
<dbReference type="KEGG" id="mez:Mtc_2256"/>
<comment type="cofactor">
    <cofactor evidence="1 5">
        <name>pyridoxal 5'-phosphate</name>
        <dbReference type="ChEBI" id="CHEBI:597326"/>
    </cofactor>
</comment>
<dbReference type="OrthoDB" id="5817at2157"/>
<organism evidence="6 7">
    <name type="scientific">Methanocella conradii (strain DSM 24694 / JCM 17849 / CGMCC 1.5162 / HZ254)</name>
    <dbReference type="NCBI Taxonomy" id="1041930"/>
    <lineage>
        <taxon>Archaea</taxon>
        <taxon>Methanobacteriati</taxon>
        <taxon>Methanobacteriota</taxon>
        <taxon>Stenosarchaea group</taxon>
        <taxon>Methanomicrobia</taxon>
        <taxon>Methanocellales</taxon>
        <taxon>Methanocellaceae</taxon>
        <taxon>Methanocella</taxon>
    </lineage>
</organism>
<dbReference type="PANTHER" id="PTHR43586:SF3">
    <property type="entry name" value="O-PHOSPHO-L-SERYL-TRNA:CYS-TRNA SYNTHASE"/>
    <property type="match status" value="1"/>
</dbReference>
<evidence type="ECO:0000313" key="7">
    <source>
        <dbReference type="Proteomes" id="UP000005233"/>
    </source>
</evidence>
<dbReference type="RefSeq" id="WP_014406822.1">
    <property type="nucleotide sequence ID" value="NC_017034.1"/>
</dbReference>
<dbReference type="NCBIfam" id="TIGR02539">
    <property type="entry name" value="SepCysS"/>
    <property type="match status" value="1"/>
</dbReference>
<evidence type="ECO:0000256" key="4">
    <source>
        <dbReference type="ARBA" id="ARBA00022917"/>
    </source>
</evidence>
<dbReference type="HOGENOM" id="CLU_060476_0_0_2"/>
<dbReference type="GO" id="GO:0006412">
    <property type="term" value="P:translation"/>
    <property type="evidence" value="ECO:0007669"/>
    <property type="project" value="UniProtKB-KW"/>
</dbReference>
<dbReference type="PANTHER" id="PTHR43586">
    <property type="entry name" value="CYSTEINE DESULFURASE"/>
    <property type="match status" value="1"/>
</dbReference>
<keyword evidence="4 5" id="KW-0648">Protein biosynthesis</keyword>
<dbReference type="GeneID" id="11972421"/>
<feature type="binding site" evidence="5">
    <location>
        <position position="193"/>
    </location>
    <ligand>
        <name>pyridoxal 5'-phosphate</name>
        <dbReference type="ChEBI" id="CHEBI:597326"/>
    </ligand>
</feature>
<dbReference type="SUPFAM" id="SSF53383">
    <property type="entry name" value="PLP-dependent transferases"/>
    <property type="match status" value="1"/>
</dbReference>
<dbReference type="Pfam" id="PF05889">
    <property type="entry name" value="SepSecS"/>
    <property type="match status" value="1"/>
</dbReference>